<dbReference type="EMBL" id="VFJB01000006">
    <property type="protein sequence ID" value="KAA0257677.1"/>
    <property type="molecule type" value="Genomic_DNA"/>
</dbReference>
<proteinExistence type="inferred from homology"/>
<evidence type="ECO:0000259" key="13">
    <source>
        <dbReference type="Pfam" id="PF02223"/>
    </source>
</evidence>
<sequence>MQEADLKKGLFFVIDGIDGCGKTTQSQLVVSYLKSLGKKVILTKEPGGTEVGKVLRNILLSTEFDVTSETELLLYSADRLEHQKKVIEPNILDGNIIVCDRFISSTYAYQIFGRGLNINILKTLEKISVKWWPDITFIIDIKPEVALNRALERLKVAGKMEKEGKFEQSGLEFYKKVREGFLWYSKSFKNVIVIDGSKSIDDIFENIKQEIEAKL</sequence>
<dbReference type="PANTHER" id="PTHR10344">
    <property type="entry name" value="THYMIDYLATE KINASE"/>
    <property type="match status" value="1"/>
</dbReference>
<evidence type="ECO:0000256" key="12">
    <source>
        <dbReference type="HAMAP-Rule" id="MF_00165"/>
    </source>
</evidence>
<dbReference type="Proteomes" id="UP000322876">
    <property type="component" value="Unassembled WGS sequence"/>
</dbReference>
<dbReference type="InterPro" id="IPR018094">
    <property type="entry name" value="Thymidylate_kinase"/>
</dbReference>
<keyword evidence="15" id="KW-1185">Reference proteome</keyword>
<evidence type="ECO:0000256" key="10">
    <source>
        <dbReference type="ARBA" id="ARBA00048743"/>
    </source>
</evidence>
<keyword evidence="7 12" id="KW-0418">Kinase</keyword>
<comment type="similarity">
    <text evidence="1 12">Belongs to the thymidylate kinase family.</text>
</comment>
<evidence type="ECO:0000256" key="2">
    <source>
        <dbReference type="ARBA" id="ARBA00012980"/>
    </source>
</evidence>
<evidence type="ECO:0000256" key="3">
    <source>
        <dbReference type="ARBA" id="ARBA00017144"/>
    </source>
</evidence>
<evidence type="ECO:0000256" key="4">
    <source>
        <dbReference type="ARBA" id="ARBA00022679"/>
    </source>
</evidence>
<dbReference type="OrthoDB" id="9774907at2"/>
<reference evidence="14 15" key="1">
    <citation type="submission" date="2019-06" db="EMBL/GenBank/DDBJ databases">
        <title>Genomic insights into carbon and energy metabolism of Deferribacter autotrophicus revealed new metabolic traits in the phylum Deferribacteres.</title>
        <authorList>
            <person name="Slobodkin A.I."/>
            <person name="Slobodkina G.B."/>
            <person name="Allioux M."/>
            <person name="Alain K."/>
            <person name="Jebbar M."/>
            <person name="Shadrin V."/>
            <person name="Kublanov I.V."/>
            <person name="Toshchakov S.V."/>
            <person name="Bonch-Osmolovskaya E.A."/>
        </authorList>
    </citation>
    <scope>NUCLEOTIDE SEQUENCE [LARGE SCALE GENOMIC DNA]</scope>
    <source>
        <strain evidence="14 15">SL50</strain>
    </source>
</reference>
<dbReference type="AlphaFoldDB" id="A0A5A8F2P5"/>
<dbReference type="PANTHER" id="PTHR10344:SF4">
    <property type="entry name" value="UMP-CMP KINASE 2, MITOCHONDRIAL"/>
    <property type="match status" value="1"/>
</dbReference>
<dbReference type="HAMAP" id="MF_00165">
    <property type="entry name" value="Thymidylate_kinase"/>
    <property type="match status" value="1"/>
</dbReference>
<dbReference type="Gene3D" id="3.40.50.300">
    <property type="entry name" value="P-loop containing nucleotide triphosphate hydrolases"/>
    <property type="match status" value="1"/>
</dbReference>
<dbReference type="EC" id="2.7.4.9" evidence="2 12"/>
<dbReference type="NCBIfam" id="TIGR00041">
    <property type="entry name" value="DTMP_kinase"/>
    <property type="match status" value="1"/>
</dbReference>
<evidence type="ECO:0000256" key="7">
    <source>
        <dbReference type="ARBA" id="ARBA00022777"/>
    </source>
</evidence>
<dbReference type="InterPro" id="IPR018095">
    <property type="entry name" value="Thymidylate_kin_CS"/>
</dbReference>
<dbReference type="GO" id="GO:0006227">
    <property type="term" value="P:dUDP biosynthetic process"/>
    <property type="evidence" value="ECO:0007669"/>
    <property type="project" value="TreeGrafter"/>
</dbReference>
<dbReference type="Pfam" id="PF02223">
    <property type="entry name" value="Thymidylate_kin"/>
    <property type="match status" value="1"/>
</dbReference>
<organism evidence="14 15">
    <name type="scientific">Deferribacter autotrophicus</name>
    <dbReference type="NCBI Taxonomy" id="500465"/>
    <lineage>
        <taxon>Bacteria</taxon>
        <taxon>Pseudomonadati</taxon>
        <taxon>Deferribacterota</taxon>
        <taxon>Deferribacteres</taxon>
        <taxon>Deferribacterales</taxon>
        <taxon>Deferribacteraceae</taxon>
        <taxon>Deferribacter</taxon>
    </lineage>
</organism>
<dbReference type="InterPro" id="IPR027417">
    <property type="entry name" value="P-loop_NTPase"/>
</dbReference>
<dbReference type="CDD" id="cd01672">
    <property type="entry name" value="TMPK"/>
    <property type="match status" value="1"/>
</dbReference>
<evidence type="ECO:0000313" key="15">
    <source>
        <dbReference type="Proteomes" id="UP000322876"/>
    </source>
</evidence>
<dbReference type="GO" id="GO:0006235">
    <property type="term" value="P:dTTP biosynthetic process"/>
    <property type="evidence" value="ECO:0007669"/>
    <property type="project" value="UniProtKB-UniRule"/>
</dbReference>
<evidence type="ECO:0000256" key="5">
    <source>
        <dbReference type="ARBA" id="ARBA00022727"/>
    </source>
</evidence>
<accession>A0A5A8F2P5</accession>
<keyword evidence="8 12" id="KW-0067">ATP-binding</keyword>
<dbReference type="SUPFAM" id="SSF52540">
    <property type="entry name" value="P-loop containing nucleoside triphosphate hydrolases"/>
    <property type="match status" value="1"/>
</dbReference>
<evidence type="ECO:0000256" key="9">
    <source>
        <dbReference type="ARBA" id="ARBA00029962"/>
    </source>
</evidence>
<comment type="catalytic activity">
    <reaction evidence="10 12">
        <text>dTMP + ATP = dTDP + ADP</text>
        <dbReference type="Rhea" id="RHEA:13517"/>
        <dbReference type="ChEBI" id="CHEBI:30616"/>
        <dbReference type="ChEBI" id="CHEBI:58369"/>
        <dbReference type="ChEBI" id="CHEBI:63528"/>
        <dbReference type="ChEBI" id="CHEBI:456216"/>
        <dbReference type="EC" id="2.7.4.9"/>
    </reaction>
</comment>
<name>A0A5A8F2P5_9BACT</name>
<keyword evidence="6 12" id="KW-0547">Nucleotide-binding</keyword>
<evidence type="ECO:0000256" key="11">
    <source>
        <dbReference type="ARBA" id="ARBA00057735"/>
    </source>
</evidence>
<dbReference type="FunFam" id="3.40.50.300:FF:000225">
    <property type="entry name" value="Thymidylate kinase"/>
    <property type="match status" value="1"/>
</dbReference>
<dbReference type="GO" id="GO:0005524">
    <property type="term" value="F:ATP binding"/>
    <property type="evidence" value="ECO:0007669"/>
    <property type="project" value="UniProtKB-UniRule"/>
</dbReference>
<evidence type="ECO:0000256" key="8">
    <source>
        <dbReference type="ARBA" id="ARBA00022840"/>
    </source>
</evidence>
<dbReference type="GO" id="GO:0004798">
    <property type="term" value="F:dTMP kinase activity"/>
    <property type="evidence" value="ECO:0007669"/>
    <property type="project" value="UniProtKB-UniRule"/>
</dbReference>
<comment type="caution">
    <text evidence="14">The sequence shown here is derived from an EMBL/GenBank/DDBJ whole genome shotgun (WGS) entry which is preliminary data.</text>
</comment>
<protein>
    <recommendedName>
        <fullName evidence="3 12">Thymidylate kinase</fullName>
        <ecNumber evidence="2 12">2.7.4.9</ecNumber>
    </recommendedName>
    <alternativeName>
        <fullName evidence="9 12">dTMP kinase</fullName>
    </alternativeName>
</protein>
<dbReference type="GO" id="GO:0006233">
    <property type="term" value="P:dTDP biosynthetic process"/>
    <property type="evidence" value="ECO:0007669"/>
    <property type="project" value="InterPro"/>
</dbReference>
<dbReference type="GO" id="GO:0005829">
    <property type="term" value="C:cytosol"/>
    <property type="evidence" value="ECO:0007669"/>
    <property type="project" value="TreeGrafter"/>
</dbReference>
<comment type="function">
    <text evidence="11 12">Phosphorylation of dTMP to form dTDP in both de novo and salvage pathways of dTTP synthesis.</text>
</comment>
<feature type="binding site" evidence="12">
    <location>
        <begin position="16"/>
        <end position="23"/>
    </location>
    <ligand>
        <name>ATP</name>
        <dbReference type="ChEBI" id="CHEBI:30616"/>
    </ligand>
</feature>
<keyword evidence="4 12" id="KW-0808">Transferase</keyword>
<keyword evidence="5 12" id="KW-0545">Nucleotide biosynthesis</keyword>
<evidence type="ECO:0000256" key="1">
    <source>
        <dbReference type="ARBA" id="ARBA00009776"/>
    </source>
</evidence>
<dbReference type="InterPro" id="IPR039430">
    <property type="entry name" value="Thymidylate_kin-like_dom"/>
</dbReference>
<gene>
    <name evidence="12 14" type="primary">tmk</name>
    <name evidence="14" type="ORF">FHQ18_08005</name>
</gene>
<evidence type="ECO:0000313" key="14">
    <source>
        <dbReference type="EMBL" id="KAA0257677.1"/>
    </source>
</evidence>
<dbReference type="PROSITE" id="PS01331">
    <property type="entry name" value="THYMIDYLATE_KINASE"/>
    <property type="match status" value="1"/>
</dbReference>
<dbReference type="RefSeq" id="WP_149266650.1">
    <property type="nucleotide sequence ID" value="NZ_VFJB01000006.1"/>
</dbReference>
<feature type="domain" description="Thymidylate kinase-like" evidence="13">
    <location>
        <begin position="14"/>
        <end position="207"/>
    </location>
</feature>
<evidence type="ECO:0000256" key="6">
    <source>
        <dbReference type="ARBA" id="ARBA00022741"/>
    </source>
</evidence>